<keyword evidence="1" id="KW-0812">Transmembrane</keyword>
<gene>
    <name evidence="2" type="ORF">BDLFYP24_01277</name>
</gene>
<keyword evidence="1" id="KW-0472">Membrane</keyword>
<proteinExistence type="predicted"/>
<sequence>MHIKTVGNLLKQLLSYVMLFLSGFAVFVAFPLYILGHAFDQKNLLQLI</sequence>
<protein>
    <submittedName>
        <fullName evidence="2">Uncharacterized protein</fullName>
    </submittedName>
</protein>
<accession>A0A6N2S6F3</accession>
<name>A0A6N2S6F3_9BIFI</name>
<keyword evidence="1" id="KW-1133">Transmembrane helix</keyword>
<evidence type="ECO:0000256" key="1">
    <source>
        <dbReference type="SAM" id="Phobius"/>
    </source>
</evidence>
<reference evidence="2" key="1">
    <citation type="submission" date="2019-11" db="EMBL/GenBank/DDBJ databases">
        <authorList>
            <person name="Feng L."/>
        </authorList>
    </citation>
    <scope>NUCLEOTIDE SEQUENCE</scope>
    <source>
        <strain evidence="2">BdentiumLFYP24</strain>
    </source>
</reference>
<dbReference type="AlphaFoldDB" id="A0A6N2S6F3"/>
<feature type="transmembrane region" description="Helical" evidence="1">
    <location>
        <begin position="13"/>
        <end position="35"/>
    </location>
</feature>
<organism evidence="2">
    <name type="scientific">Bifidobacterium dentium</name>
    <dbReference type="NCBI Taxonomy" id="1689"/>
    <lineage>
        <taxon>Bacteria</taxon>
        <taxon>Bacillati</taxon>
        <taxon>Actinomycetota</taxon>
        <taxon>Actinomycetes</taxon>
        <taxon>Bifidobacteriales</taxon>
        <taxon>Bifidobacteriaceae</taxon>
        <taxon>Bifidobacterium</taxon>
    </lineage>
</organism>
<dbReference type="EMBL" id="CACRSP010000003">
    <property type="protein sequence ID" value="VYS87040.1"/>
    <property type="molecule type" value="Genomic_DNA"/>
</dbReference>
<evidence type="ECO:0000313" key="2">
    <source>
        <dbReference type="EMBL" id="VYS87040.1"/>
    </source>
</evidence>